<sequence>MGKKYQTLSQFNLSGQFLGFVEDTAGKFKYMRLILAKCESISPFSTEEVQIKLPKELRASMDLSLVHGDEVRIVGVSKLDQQTGKIKLKAYQVTPVGGCPKQEMSTPMKARILVCQKSGCRKHGGNGLLSEIEAILQERGLLGHVTIEYTSCQKRCNKAPNCVLQLGKKEYNLMHPRAIASLLEHHLG</sequence>
<gene>
    <name evidence="1" type="ORF">KME60_07505</name>
</gene>
<organism evidence="1 2">
    <name type="scientific">Cyanomargarita calcarea GSE-NOS-MK-12-04C</name>
    <dbReference type="NCBI Taxonomy" id="2839659"/>
    <lineage>
        <taxon>Bacteria</taxon>
        <taxon>Bacillati</taxon>
        <taxon>Cyanobacteriota</taxon>
        <taxon>Cyanophyceae</taxon>
        <taxon>Nostocales</taxon>
        <taxon>Cyanomargaritaceae</taxon>
        <taxon>Cyanomargarita</taxon>
    </lineage>
</organism>
<dbReference type="InterPro" id="IPR036249">
    <property type="entry name" value="Thioredoxin-like_sf"/>
</dbReference>
<reference evidence="1" key="1">
    <citation type="submission" date="2021-05" db="EMBL/GenBank/DDBJ databases">
        <authorList>
            <person name="Pietrasiak N."/>
            <person name="Ward R."/>
            <person name="Stajich J.E."/>
            <person name="Kurbessoian T."/>
        </authorList>
    </citation>
    <scope>NUCLEOTIDE SEQUENCE</scope>
    <source>
        <strain evidence="1">GSE-NOS-MK-12-04C</strain>
    </source>
</reference>
<dbReference type="Gene3D" id="3.40.30.10">
    <property type="entry name" value="Glutaredoxin"/>
    <property type="match status" value="1"/>
</dbReference>
<comment type="caution">
    <text evidence="1">The sequence shown here is derived from an EMBL/GenBank/DDBJ whole genome shotgun (WGS) entry which is preliminary data.</text>
</comment>
<reference evidence="1" key="2">
    <citation type="journal article" date="2022" name="Microbiol. Resour. Announc.">
        <title>Metagenome Sequencing to Explore Phylogenomics of Terrestrial Cyanobacteria.</title>
        <authorList>
            <person name="Ward R.D."/>
            <person name="Stajich J.E."/>
            <person name="Johansen J.R."/>
            <person name="Huntemann M."/>
            <person name="Clum A."/>
            <person name="Foster B."/>
            <person name="Foster B."/>
            <person name="Roux S."/>
            <person name="Palaniappan K."/>
            <person name="Varghese N."/>
            <person name="Mukherjee S."/>
            <person name="Reddy T.B.K."/>
            <person name="Daum C."/>
            <person name="Copeland A."/>
            <person name="Chen I.A."/>
            <person name="Ivanova N.N."/>
            <person name="Kyrpides N.C."/>
            <person name="Shapiro N."/>
            <person name="Eloe-Fadrosh E.A."/>
            <person name="Pietrasiak N."/>
        </authorList>
    </citation>
    <scope>NUCLEOTIDE SEQUENCE</scope>
    <source>
        <strain evidence="1">GSE-NOS-MK-12-04C</strain>
    </source>
</reference>
<proteinExistence type="predicted"/>
<evidence type="ECO:0000313" key="2">
    <source>
        <dbReference type="Proteomes" id="UP000729701"/>
    </source>
</evidence>
<evidence type="ECO:0000313" key="1">
    <source>
        <dbReference type="EMBL" id="MBW4667280.1"/>
    </source>
</evidence>
<accession>A0A951QJY9</accession>
<protein>
    <submittedName>
        <fullName evidence="1">(2Fe-2S) ferredoxin domain-containing protein</fullName>
    </submittedName>
</protein>
<dbReference type="SUPFAM" id="SSF52833">
    <property type="entry name" value="Thioredoxin-like"/>
    <property type="match status" value="1"/>
</dbReference>
<dbReference type="Proteomes" id="UP000729701">
    <property type="component" value="Unassembled WGS sequence"/>
</dbReference>
<dbReference type="EMBL" id="JAHHGZ010000006">
    <property type="protein sequence ID" value="MBW4667280.1"/>
    <property type="molecule type" value="Genomic_DNA"/>
</dbReference>
<name>A0A951QJY9_9CYAN</name>
<dbReference type="AlphaFoldDB" id="A0A951QJY9"/>
<dbReference type="CDD" id="cd02980">
    <property type="entry name" value="TRX_Fd_family"/>
    <property type="match status" value="1"/>
</dbReference>